<dbReference type="InterPro" id="IPR027417">
    <property type="entry name" value="P-loop_NTPase"/>
</dbReference>
<dbReference type="SUPFAM" id="SSF52540">
    <property type="entry name" value="P-loop containing nucleoside triphosphate hydrolases"/>
    <property type="match status" value="1"/>
</dbReference>
<dbReference type="EMBL" id="RBIL01000001">
    <property type="protein sequence ID" value="RKQ90833.1"/>
    <property type="molecule type" value="Genomic_DNA"/>
</dbReference>
<feature type="domain" description="AAA" evidence="1">
    <location>
        <begin position="3"/>
        <end position="175"/>
    </location>
</feature>
<dbReference type="AlphaFoldDB" id="A0A660LAD4"/>
<dbReference type="Proteomes" id="UP000278962">
    <property type="component" value="Unassembled WGS sequence"/>
</dbReference>
<dbReference type="RefSeq" id="WP_121247930.1">
    <property type="nucleotide sequence ID" value="NZ_RBIL01000001.1"/>
</dbReference>
<gene>
    <name evidence="2" type="ORF">C8N24_0648</name>
</gene>
<name>A0A660LAD4_9ACTN</name>
<proteinExistence type="predicted"/>
<dbReference type="CDD" id="cd02042">
    <property type="entry name" value="ParAB_family"/>
    <property type="match status" value="1"/>
</dbReference>
<reference evidence="2 3" key="1">
    <citation type="submission" date="2018-10" db="EMBL/GenBank/DDBJ databases">
        <title>Genomic Encyclopedia of Archaeal and Bacterial Type Strains, Phase II (KMG-II): from individual species to whole genera.</title>
        <authorList>
            <person name="Goeker M."/>
        </authorList>
    </citation>
    <scope>NUCLEOTIDE SEQUENCE [LARGE SCALE GENOMIC DNA]</scope>
    <source>
        <strain evidence="2 3">DSM 14954</strain>
    </source>
</reference>
<keyword evidence="3" id="KW-1185">Reference proteome</keyword>
<accession>A0A660LAD4</accession>
<evidence type="ECO:0000259" key="1">
    <source>
        <dbReference type="Pfam" id="PF13614"/>
    </source>
</evidence>
<dbReference type="Gene3D" id="3.40.50.300">
    <property type="entry name" value="P-loop containing nucleotide triphosphate hydrolases"/>
    <property type="match status" value="1"/>
</dbReference>
<evidence type="ECO:0000313" key="2">
    <source>
        <dbReference type="EMBL" id="RKQ90833.1"/>
    </source>
</evidence>
<sequence>MITIAVLSQKGGVGKTLTSANVAAALADQGLKVLMADFDPQADLSASWGLDDDDPRPRIENFLDSSGRDLRDAVVAVSEDRDIGLLATGYERLRQQTSRLLAGDGSELARLLAPLHDEVDVALIDTPAGDTVFGRQAIVAADEAIVPMLPGFHELRAMTRALDVIEARAEHERTQLGLLGVLVVNADPRWRSTKEYAHHLAQMERANEISLFETVIPRHQPVTEHARFGLPTVWLRPSCSVAVAYRQVAVEVRERLGRRVPAVISSATSGAS</sequence>
<evidence type="ECO:0000313" key="3">
    <source>
        <dbReference type="Proteomes" id="UP000278962"/>
    </source>
</evidence>
<dbReference type="PANTHER" id="PTHR13696">
    <property type="entry name" value="P-LOOP CONTAINING NUCLEOSIDE TRIPHOSPHATE HYDROLASE"/>
    <property type="match status" value="1"/>
</dbReference>
<dbReference type="InterPro" id="IPR025669">
    <property type="entry name" value="AAA_dom"/>
</dbReference>
<protein>
    <submittedName>
        <fullName evidence="2">Septum site-determining protein MinD</fullName>
    </submittedName>
</protein>
<comment type="caution">
    <text evidence="2">The sequence shown here is derived from an EMBL/GenBank/DDBJ whole genome shotgun (WGS) entry which is preliminary data.</text>
</comment>
<dbReference type="PANTHER" id="PTHR13696:SF99">
    <property type="entry name" value="COBYRINIC ACID AC-DIAMIDE SYNTHASE"/>
    <property type="match status" value="1"/>
</dbReference>
<dbReference type="OrthoDB" id="345269at2"/>
<organism evidence="2 3">
    <name type="scientific">Solirubrobacter pauli</name>
    <dbReference type="NCBI Taxonomy" id="166793"/>
    <lineage>
        <taxon>Bacteria</taxon>
        <taxon>Bacillati</taxon>
        <taxon>Actinomycetota</taxon>
        <taxon>Thermoleophilia</taxon>
        <taxon>Solirubrobacterales</taxon>
        <taxon>Solirubrobacteraceae</taxon>
        <taxon>Solirubrobacter</taxon>
    </lineage>
</organism>
<dbReference type="InterPro" id="IPR050678">
    <property type="entry name" value="DNA_Partitioning_ATPase"/>
</dbReference>
<dbReference type="Pfam" id="PF13614">
    <property type="entry name" value="AAA_31"/>
    <property type="match status" value="1"/>
</dbReference>